<dbReference type="Proteomes" id="UP001626550">
    <property type="component" value="Unassembled WGS sequence"/>
</dbReference>
<sequence length="105" mass="11733">MANSEMPRTIVTGNWGCGVFGGHVHLKAVIQILACVAAHKNILYCCYGERALFSQLNDLEQFFRSGGKDLTVSIMYSKLIKFASQCVKISTSFTVESFMKFLKKK</sequence>
<proteinExistence type="predicted"/>
<gene>
    <name evidence="2" type="ORF">Ciccas_010847</name>
</gene>
<dbReference type="InterPro" id="IPR046372">
    <property type="entry name" value="PARG_cat_C"/>
</dbReference>
<name>A0ABD2PTJ1_9PLAT</name>
<organism evidence="2 3">
    <name type="scientific">Cichlidogyrus casuarinus</name>
    <dbReference type="NCBI Taxonomy" id="1844966"/>
    <lineage>
        <taxon>Eukaryota</taxon>
        <taxon>Metazoa</taxon>
        <taxon>Spiralia</taxon>
        <taxon>Lophotrochozoa</taxon>
        <taxon>Platyhelminthes</taxon>
        <taxon>Monogenea</taxon>
        <taxon>Monopisthocotylea</taxon>
        <taxon>Dactylogyridea</taxon>
        <taxon>Ancyrocephalidae</taxon>
        <taxon>Cichlidogyrus</taxon>
    </lineage>
</organism>
<evidence type="ECO:0000313" key="2">
    <source>
        <dbReference type="EMBL" id="KAL3310584.1"/>
    </source>
</evidence>
<dbReference type="Pfam" id="PF05028">
    <property type="entry name" value="PARG_cat_C"/>
    <property type="match status" value="1"/>
</dbReference>
<feature type="domain" description="PARG catalytic Macro" evidence="1">
    <location>
        <begin position="8"/>
        <end position="52"/>
    </location>
</feature>
<evidence type="ECO:0000313" key="3">
    <source>
        <dbReference type="Proteomes" id="UP001626550"/>
    </source>
</evidence>
<evidence type="ECO:0000259" key="1">
    <source>
        <dbReference type="Pfam" id="PF05028"/>
    </source>
</evidence>
<dbReference type="AlphaFoldDB" id="A0ABD2PTJ1"/>
<dbReference type="PANTHER" id="PTHR12837">
    <property type="entry name" value="POLY ADP-RIBOSE GLYCOHYDROLASE"/>
    <property type="match status" value="1"/>
</dbReference>
<comment type="caution">
    <text evidence="2">The sequence shown here is derived from an EMBL/GenBank/DDBJ whole genome shotgun (WGS) entry which is preliminary data.</text>
</comment>
<dbReference type="PANTHER" id="PTHR12837:SF0">
    <property type="entry name" value="POLY(ADP-RIBOSE) GLYCOHYDROLASE"/>
    <property type="match status" value="1"/>
</dbReference>
<reference evidence="2 3" key="1">
    <citation type="submission" date="2024-11" db="EMBL/GenBank/DDBJ databases">
        <title>Adaptive evolution of stress response genes in parasites aligns with host niche diversity.</title>
        <authorList>
            <person name="Hahn C."/>
            <person name="Resl P."/>
        </authorList>
    </citation>
    <scope>NUCLEOTIDE SEQUENCE [LARGE SCALE GENOMIC DNA]</scope>
    <source>
        <strain evidence="2">EGGRZ-B1_66</strain>
        <tissue evidence="2">Body</tissue>
    </source>
</reference>
<keyword evidence="3" id="KW-1185">Reference proteome</keyword>
<protein>
    <recommendedName>
        <fullName evidence="1">PARG catalytic Macro domain-containing protein</fullName>
    </recommendedName>
</protein>
<accession>A0ABD2PTJ1</accession>
<dbReference type="InterPro" id="IPR007724">
    <property type="entry name" value="Poly_GlycHdrlase"/>
</dbReference>
<dbReference type="EMBL" id="JBJKFK010002821">
    <property type="protein sequence ID" value="KAL3310584.1"/>
    <property type="molecule type" value="Genomic_DNA"/>
</dbReference>